<dbReference type="InterPro" id="IPR001807">
    <property type="entry name" value="ClC"/>
</dbReference>
<keyword evidence="7" id="KW-0406">Ion transport</keyword>
<organism evidence="15 16">
    <name type="scientific">Bombus terrestris</name>
    <name type="common">Buff-tailed bumblebee</name>
    <name type="synonym">Apis terrestris</name>
    <dbReference type="NCBI Taxonomy" id="30195"/>
    <lineage>
        <taxon>Eukaryota</taxon>
        <taxon>Metazoa</taxon>
        <taxon>Ecdysozoa</taxon>
        <taxon>Arthropoda</taxon>
        <taxon>Hexapoda</taxon>
        <taxon>Insecta</taxon>
        <taxon>Pterygota</taxon>
        <taxon>Neoptera</taxon>
        <taxon>Endopterygota</taxon>
        <taxon>Hymenoptera</taxon>
        <taxon>Apocrita</taxon>
        <taxon>Aculeata</taxon>
        <taxon>Apoidea</taxon>
        <taxon>Anthophila</taxon>
        <taxon>Apidae</taxon>
        <taxon>Bombus</taxon>
        <taxon>Bombus</taxon>
    </lineage>
</organism>
<evidence type="ECO:0000313" key="15">
    <source>
        <dbReference type="Proteomes" id="UP000835206"/>
    </source>
</evidence>
<evidence type="ECO:0000256" key="6">
    <source>
        <dbReference type="ARBA" id="ARBA00022989"/>
    </source>
</evidence>
<dbReference type="Proteomes" id="UP000835206">
    <property type="component" value="Chromosome 14"/>
</dbReference>
<dbReference type="GeneID" id="100650339"/>
<dbReference type="GO" id="GO:0034707">
    <property type="term" value="C:chloride channel complex"/>
    <property type="evidence" value="ECO:0007669"/>
    <property type="project" value="UniProtKB-KW"/>
</dbReference>
<gene>
    <name evidence="16" type="primary">LOC100650339</name>
</gene>
<evidence type="ECO:0000256" key="2">
    <source>
        <dbReference type="ARBA" id="ARBA00022448"/>
    </source>
</evidence>
<feature type="region of interest" description="Disordered" evidence="13">
    <location>
        <begin position="911"/>
        <end position="930"/>
    </location>
</feature>
<keyword evidence="4" id="KW-0677">Repeat</keyword>
<dbReference type="SUPFAM" id="SSF54631">
    <property type="entry name" value="CBS-domain pair"/>
    <property type="match status" value="1"/>
</dbReference>
<dbReference type="GO" id="GO:0005886">
    <property type="term" value="C:plasma membrane"/>
    <property type="evidence" value="ECO:0007669"/>
    <property type="project" value="TreeGrafter"/>
</dbReference>
<dbReference type="InterPro" id="IPR050970">
    <property type="entry name" value="Cl_channel_volt-gated"/>
</dbReference>
<dbReference type="CTD" id="41428"/>
<feature type="transmembrane region" description="Helical" evidence="14">
    <location>
        <begin position="89"/>
        <end position="106"/>
    </location>
</feature>
<dbReference type="Gene3D" id="1.10.3080.10">
    <property type="entry name" value="Clc chloride channel"/>
    <property type="match status" value="1"/>
</dbReference>
<feature type="transmembrane region" description="Helical" evidence="14">
    <location>
        <begin position="456"/>
        <end position="477"/>
    </location>
</feature>
<keyword evidence="2" id="KW-0813">Transport</keyword>
<keyword evidence="5" id="KW-0851">Voltage-gated channel</keyword>
<keyword evidence="9 14" id="KW-0472">Membrane</keyword>
<keyword evidence="6 14" id="KW-1133">Transmembrane helix</keyword>
<dbReference type="RefSeq" id="XP_012171513.1">
    <property type="nucleotide sequence ID" value="XM_012316123.3"/>
</dbReference>
<keyword evidence="10" id="KW-0869">Chloride channel</keyword>
<evidence type="ECO:0000256" key="7">
    <source>
        <dbReference type="ARBA" id="ARBA00023065"/>
    </source>
</evidence>
<sequence>MASSGSEANEEYGLGYQNTLMYGRYTKDLGEYAKEEARKLKYHDKARRKYDKTRAEDLRKSRRGPLCRKLLALLAFAWKHTGARLGEDWVFLALLGIIMALISYAMDRGISMCNNARIWLYQDLTHHPALQYLAWVSLPVCLILFSAGFVHIVAPQSIGSGIPEMKTILRGVALKEYLTFRTLVAKVIGLTATLGSGLPLGKEGPFVHIASIVATLLSKLVTSFQGIYENESRNCEMLAAACAVGVAACFAAPIGGVLFSIEVTTVYFAVRNYWRGFFAAVCGATMFRLLAIWFQREETITAMFATNFTMDFPFDPQELFVFALIGVGSGLGGAFYVWLHRQYVIFMRKNKSMNSFLQKNRFLYPGIVSLIVSSVSFPLGLGQFMAGDLNTHDQVYGLFTNFTWTKQELGVEEMNMVKHWSTIYTDVFIGLISFVAFTFIFSIISSTVPVPSGIFIPVFKIGAALGRAVGEAMALWFPNGVRYGGIITPIVPGGYATVGAAAFSGAVTHTISVSVIVFEMTGQITHIVPIMIAVLISNAIAALLQPSIYDSIILIKKLPYLPDLLPSSSGMYNVYVEDFMVRDVKNIWHGITYQKLKEILKENRKLRGFPLVDNPDSMILLGSIQRLELIKLIEKHIGRERRLQVAQKWHKEAEERAREEMERQLRDQERTRRPSRFEVIPAPDILKMQRQSVNDLTMSPNNAAAPDHHTYHSPVFGSQPKKSILKKTNSFTLKGFSPLVSPAVTPYTTVTGAESRIRLAFEAIFRKSATLQDVDPDPEIGSGGAIRRDSQDVPPHTPMLAPSPATSKKVQLPRERVIDMSAEDQKRWEESEMMLEVDFSRCHIDPAPFQLVERTSLLKVHSLFSMVGVNHAYVTAIGRLVGVVGLKELRKAIEDANAGILPMHSESHIGVSTSSIAKSETDTESKNVSTMNSIASVDCEKVEKV</sequence>
<evidence type="ECO:0000256" key="14">
    <source>
        <dbReference type="SAM" id="Phobius"/>
    </source>
</evidence>
<feature type="transmembrane region" description="Helical" evidence="14">
    <location>
        <begin position="273"/>
        <end position="294"/>
    </location>
</feature>
<dbReference type="PANTHER" id="PTHR45720:SF10">
    <property type="entry name" value="CHLORIDE CHANNEL PROTEIN 2"/>
    <property type="match status" value="1"/>
</dbReference>
<dbReference type="SUPFAM" id="SSF81340">
    <property type="entry name" value="Clc chloride channel"/>
    <property type="match status" value="1"/>
</dbReference>
<feature type="transmembrane region" description="Helical" evidence="14">
    <location>
        <begin position="319"/>
        <end position="341"/>
    </location>
</feature>
<feature type="transmembrane region" description="Helical" evidence="14">
    <location>
        <begin position="132"/>
        <end position="154"/>
    </location>
</feature>
<name>A0A9B2JMY5_BOMTE</name>
<evidence type="ECO:0000256" key="12">
    <source>
        <dbReference type="ARBA" id="ARBA00023303"/>
    </source>
</evidence>
<evidence type="ECO:0000313" key="16">
    <source>
        <dbReference type="RefSeq" id="XP_012171513.1"/>
    </source>
</evidence>
<evidence type="ECO:0000256" key="1">
    <source>
        <dbReference type="ARBA" id="ARBA00004141"/>
    </source>
</evidence>
<dbReference type="InterPro" id="IPR014743">
    <property type="entry name" value="Cl-channel_core"/>
</dbReference>
<protein>
    <submittedName>
        <fullName evidence="16">Chloride channel protein 2 isoform X3</fullName>
    </submittedName>
</protein>
<evidence type="ECO:0000256" key="9">
    <source>
        <dbReference type="ARBA" id="ARBA00023136"/>
    </source>
</evidence>
<dbReference type="PRINTS" id="PR00762">
    <property type="entry name" value="CLCHANNEL"/>
</dbReference>
<evidence type="ECO:0000256" key="5">
    <source>
        <dbReference type="ARBA" id="ARBA00022882"/>
    </source>
</evidence>
<feature type="transmembrane region" description="Helical" evidence="14">
    <location>
        <begin position="237"/>
        <end position="261"/>
    </location>
</feature>
<reference evidence="16" key="1">
    <citation type="submission" date="2025-08" db="UniProtKB">
        <authorList>
            <consortium name="RefSeq"/>
        </authorList>
    </citation>
    <scope>IDENTIFICATION</scope>
</reference>
<keyword evidence="3 14" id="KW-0812">Transmembrane</keyword>
<keyword evidence="11" id="KW-0868">Chloride</keyword>
<dbReference type="FunFam" id="3.10.580.10:FF:000032">
    <property type="entry name" value="Chloride channel protein"/>
    <property type="match status" value="1"/>
</dbReference>
<keyword evidence="12" id="KW-0407">Ion channel</keyword>
<dbReference type="Pfam" id="PF00654">
    <property type="entry name" value="Voltage_CLC"/>
    <property type="match status" value="1"/>
</dbReference>
<evidence type="ECO:0000256" key="3">
    <source>
        <dbReference type="ARBA" id="ARBA00022692"/>
    </source>
</evidence>
<feature type="transmembrane region" description="Helical" evidence="14">
    <location>
        <begin position="362"/>
        <end position="381"/>
    </location>
</feature>
<dbReference type="FunFam" id="3.10.580.10:FF:000026">
    <property type="entry name" value="Chloride channel protein"/>
    <property type="match status" value="1"/>
</dbReference>
<dbReference type="AlphaFoldDB" id="A0A9B2JMY5"/>
<keyword evidence="8" id="KW-0129">CBS domain</keyword>
<evidence type="ECO:0000256" key="13">
    <source>
        <dbReference type="SAM" id="MobiDB-lite"/>
    </source>
</evidence>
<dbReference type="PANTHER" id="PTHR45720">
    <property type="entry name" value="CHLORIDE CHANNEL PROTEIN 2"/>
    <property type="match status" value="1"/>
</dbReference>
<feature type="region of interest" description="Disordered" evidence="13">
    <location>
        <begin position="774"/>
        <end position="811"/>
    </location>
</feature>
<evidence type="ECO:0000256" key="8">
    <source>
        <dbReference type="ARBA" id="ARBA00023122"/>
    </source>
</evidence>
<evidence type="ECO:0000256" key="4">
    <source>
        <dbReference type="ARBA" id="ARBA00022737"/>
    </source>
</evidence>
<dbReference type="Gene3D" id="3.10.580.10">
    <property type="entry name" value="CBS-domain"/>
    <property type="match status" value="2"/>
</dbReference>
<evidence type="ECO:0000256" key="11">
    <source>
        <dbReference type="ARBA" id="ARBA00023214"/>
    </source>
</evidence>
<dbReference type="GO" id="GO:0005247">
    <property type="term" value="F:voltage-gated chloride channel activity"/>
    <property type="evidence" value="ECO:0007669"/>
    <property type="project" value="TreeGrafter"/>
</dbReference>
<proteinExistence type="predicted"/>
<feature type="transmembrane region" description="Helical" evidence="14">
    <location>
        <begin position="423"/>
        <end position="444"/>
    </location>
</feature>
<comment type="subcellular location">
    <subcellularLocation>
        <location evidence="1">Membrane</location>
        <topology evidence="1">Multi-pass membrane protein</topology>
    </subcellularLocation>
</comment>
<accession>A0A9B2JMY5</accession>
<dbReference type="CDD" id="cd03683">
    <property type="entry name" value="ClC_1_like"/>
    <property type="match status" value="1"/>
</dbReference>
<keyword evidence="15" id="KW-1185">Reference proteome</keyword>
<dbReference type="OrthoDB" id="4564at2759"/>
<dbReference type="InterPro" id="IPR046342">
    <property type="entry name" value="CBS_dom_sf"/>
</dbReference>
<dbReference type="FunFam" id="1.10.3080.10:FF:000003">
    <property type="entry name" value="Chloride channel 2"/>
    <property type="match status" value="1"/>
</dbReference>
<feature type="transmembrane region" description="Helical" evidence="14">
    <location>
        <begin position="206"/>
        <end position="225"/>
    </location>
</feature>
<evidence type="ECO:0000256" key="10">
    <source>
        <dbReference type="ARBA" id="ARBA00023173"/>
    </source>
</evidence>
<feature type="transmembrane region" description="Helical" evidence="14">
    <location>
        <begin position="530"/>
        <end position="549"/>
    </location>
</feature>